<accession>A0A1I7NJW1</accession>
<comment type="similarity">
    <text evidence="1 7">Belongs to the RecO family.</text>
</comment>
<evidence type="ECO:0000256" key="3">
    <source>
        <dbReference type="ARBA" id="ARBA00022763"/>
    </source>
</evidence>
<dbReference type="AlphaFoldDB" id="A0A1I7NJW1"/>
<evidence type="ECO:0000313" key="10">
    <source>
        <dbReference type="Proteomes" id="UP000199074"/>
    </source>
</evidence>
<dbReference type="Gene3D" id="1.20.1440.120">
    <property type="entry name" value="Recombination protein O, C-terminal domain"/>
    <property type="match status" value="1"/>
</dbReference>
<keyword evidence="10" id="KW-1185">Reference proteome</keyword>
<dbReference type="RefSeq" id="WP_092424184.1">
    <property type="nucleotide sequence ID" value="NZ_FPCK01000002.1"/>
</dbReference>
<dbReference type="STRING" id="429728.SAMN05216456_2039"/>
<gene>
    <name evidence="7" type="primary">recO</name>
    <name evidence="9" type="ORF">SAMN05216456_2039</name>
</gene>
<evidence type="ECO:0000256" key="4">
    <source>
        <dbReference type="ARBA" id="ARBA00023172"/>
    </source>
</evidence>
<dbReference type="SUPFAM" id="SSF57863">
    <property type="entry name" value="ArfGap/RecO-like zinc finger"/>
    <property type="match status" value="1"/>
</dbReference>
<evidence type="ECO:0000259" key="8">
    <source>
        <dbReference type="Pfam" id="PF11967"/>
    </source>
</evidence>
<comment type="function">
    <text evidence="7">Involved in DNA repair and RecF pathway recombination.</text>
</comment>
<dbReference type="PANTHER" id="PTHR33991:SF1">
    <property type="entry name" value="DNA REPAIR PROTEIN RECO"/>
    <property type="match status" value="1"/>
</dbReference>
<keyword evidence="4 7" id="KW-0233">DNA recombination</keyword>
<keyword evidence="3 7" id="KW-0227">DNA damage</keyword>
<evidence type="ECO:0000313" key="9">
    <source>
        <dbReference type="EMBL" id="SFV34975.1"/>
    </source>
</evidence>
<dbReference type="InterPro" id="IPR042242">
    <property type="entry name" value="RecO_C"/>
</dbReference>
<dbReference type="GO" id="GO:0043590">
    <property type="term" value="C:bacterial nucleoid"/>
    <property type="evidence" value="ECO:0007669"/>
    <property type="project" value="TreeGrafter"/>
</dbReference>
<dbReference type="Proteomes" id="UP000199074">
    <property type="component" value="Unassembled WGS sequence"/>
</dbReference>
<evidence type="ECO:0000256" key="6">
    <source>
        <dbReference type="ARBA" id="ARBA00033409"/>
    </source>
</evidence>
<dbReference type="Pfam" id="PF02565">
    <property type="entry name" value="RecO_C"/>
    <property type="match status" value="1"/>
</dbReference>
<dbReference type="GO" id="GO:0006310">
    <property type="term" value="P:DNA recombination"/>
    <property type="evidence" value="ECO:0007669"/>
    <property type="project" value="UniProtKB-UniRule"/>
</dbReference>
<name>A0A1I7NJW1_9HYPH</name>
<evidence type="ECO:0000256" key="2">
    <source>
        <dbReference type="ARBA" id="ARBA00021310"/>
    </source>
</evidence>
<evidence type="ECO:0000256" key="1">
    <source>
        <dbReference type="ARBA" id="ARBA00007452"/>
    </source>
</evidence>
<dbReference type="InterPro" id="IPR022572">
    <property type="entry name" value="DNA_rep/recomb_RecO_N"/>
</dbReference>
<dbReference type="HAMAP" id="MF_00201">
    <property type="entry name" value="RecO"/>
    <property type="match status" value="1"/>
</dbReference>
<dbReference type="Pfam" id="PF11967">
    <property type="entry name" value="RecO_N"/>
    <property type="match status" value="1"/>
</dbReference>
<evidence type="ECO:0000256" key="7">
    <source>
        <dbReference type="HAMAP-Rule" id="MF_00201"/>
    </source>
</evidence>
<reference evidence="9 10" key="1">
    <citation type="submission" date="2016-10" db="EMBL/GenBank/DDBJ databases">
        <authorList>
            <person name="de Groot N.N."/>
        </authorList>
    </citation>
    <scope>NUCLEOTIDE SEQUENCE [LARGE SCALE GENOMIC DNA]</scope>
    <source>
        <strain evidence="9 10">IPL20</strain>
    </source>
</reference>
<dbReference type="InterPro" id="IPR037278">
    <property type="entry name" value="ARFGAP/RecO"/>
</dbReference>
<dbReference type="Gene3D" id="2.40.50.140">
    <property type="entry name" value="Nucleic acid-binding proteins"/>
    <property type="match status" value="1"/>
</dbReference>
<keyword evidence="5 7" id="KW-0234">DNA repair</keyword>
<sequence>MEWTGEALLIGVRRHGETSVIAEAMVAGRGRYAGLVRGGRSPKLAPALQIGNTIQVTWRARLEDHLGTFVVEPLQSRAAELMADRTRLYLVQLVCDHLRLLPERDPHDRLLGQALSLLDHAPDGAALARFELALLDELGFGLDLTSCASTGATTDLTHVSPKSGRAVSRAAAEPFKDRLLKLPSFLHARGNASPDALRDAFRLTGYFLDRHVWSARQMEYPAIRDGLVELLSKESH</sequence>
<evidence type="ECO:0000256" key="5">
    <source>
        <dbReference type="ARBA" id="ARBA00023204"/>
    </source>
</evidence>
<protein>
    <recommendedName>
        <fullName evidence="2 7">DNA repair protein RecO</fullName>
    </recommendedName>
    <alternativeName>
        <fullName evidence="6 7">Recombination protein O</fullName>
    </alternativeName>
</protein>
<feature type="domain" description="DNA replication/recombination mediator RecO N-terminal" evidence="8">
    <location>
        <begin position="1"/>
        <end position="74"/>
    </location>
</feature>
<dbReference type="OrthoDB" id="9804792at2"/>
<dbReference type="PANTHER" id="PTHR33991">
    <property type="entry name" value="DNA REPAIR PROTEIN RECO"/>
    <property type="match status" value="1"/>
</dbReference>
<dbReference type="InterPro" id="IPR003717">
    <property type="entry name" value="RecO"/>
</dbReference>
<dbReference type="SUPFAM" id="SSF50249">
    <property type="entry name" value="Nucleic acid-binding proteins"/>
    <property type="match status" value="1"/>
</dbReference>
<dbReference type="InterPro" id="IPR012340">
    <property type="entry name" value="NA-bd_OB-fold"/>
</dbReference>
<dbReference type="NCBIfam" id="TIGR00613">
    <property type="entry name" value="reco"/>
    <property type="match status" value="1"/>
</dbReference>
<dbReference type="EMBL" id="FPCK01000002">
    <property type="protein sequence ID" value="SFV34975.1"/>
    <property type="molecule type" value="Genomic_DNA"/>
</dbReference>
<proteinExistence type="inferred from homology"/>
<organism evidence="9 10">
    <name type="scientific">Devosia crocina</name>
    <dbReference type="NCBI Taxonomy" id="429728"/>
    <lineage>
        <taxon>Bacteria</taxon>
        <taxon>Pseudomonadati</taxon>
        <taxon>Pseudomonadota</taxon>
        <taxon>Alphaproteobacteria</taxon>
        <taxon>Hyphomicrobiales</taxon>
        <taxon>Devosiaceae</taxon>
        <taxon>Devosia</taxon>
    </lineage>
</organism>
<dbReference type="GO" id="GO:0006302">
    <property type="term" value="P:double-strand break repair"/>
    <property type="evidence" value="ECO:0007669"/>
    <property type="project" value="TreeGrafter"/>
</dbReference>